<keyword evidence="3" id="KW-0812">Transmembrane</keyword>
<proteinExistence type="predicted"/>
<dbReference type="CTD" id="400120"/>
<keyword evidence="3" id="KW-0472">Membrane</keyword>
<dbReference type="RefSeq" id="XP_029331313.1">
    <property type="nucleotide sequence ID" value="XM_029475453.1"/>
</dbReference>
<keyword evidence="2" id="KW-1185">Reference proteome</keyword>
<gene>
    <name evidence="3" type="primary">Sertm1</name>
</gene>
<feature type="region of interest" description="Disordered" evidence="1">
    <location>
        <begin position="1"/>
        <end position="65"/>
    </location>
</feature>
<accession>A0A6P7QQE5</accession>
<evidence type="ECO:0000313" key="3">
    <source>
        <dbReference type="RefSeq" id="XP_029331313.1"/>
    </source>
</evidence>
<evidence type="ECO:0000256" key="1">
    <source>
        <dbReference type="SAM" id="MobiDB-lite"/>
    </source>
</evidence>
<dbReference type="KEGG" id="mcal:110290604"/>
<dbReference type="GeneID" id="110290604"/>
<name>A0A6P7QQE5_MUSCR</name>
<sequence length="126" mass="13558">MAPEGGGTAQSPAQPTGCPLPSRSPLVRSALAPRPREVHSLGSSWGAHRQDRAAAPPQRRSPDLHIRSSVPTWGVATCTLTAGGWRFSVLYSLESSRLAANSDKFFPLNSWVPQRSFLSSPQNRSP</sequence>
<dbReference type="AlphaFoldDB" id="A0A6P7QQE5"/>
<protein>
    <submittedName>
        <fullName evidence="3">Serine-rich and transmembrane domain-containing protein 1 isoform X1</fullName>
    </submittedName>
</protein>
<dbReference type="Proteomes" id="UP000515126">
    <property type="component" value="Chromosome 3"/>
</dbReference>
<organism evidence="2 3">
    <name type="scientific">Mus caroli</name>
    <name type="common">Ryukyu mouse</name>
    <name type="synonym">Ricefield mouse</name>
    <dbReference type="NCBI Taxonomy" id="10089"/>
    <lineage>
        <taxon>Eukaryota</taxon>
        <taxon>Metazoa</taxon>
        <taxon>Chordata</taxon>
        <taxon>Craniata</taxon>
        <taxon>Vertebrata</taxon>
        <taxon>Euteleostomi</taxon>
        <taxon>Mammalia</taxon>
        <taxon>Eutheria</taxon>
        <taxon>Euarchontoglires</taxon>
        <taxon>Glires</taxon>
        <taxon>Rodentia</taxon>
        <taxon>Myomorpha</taxon>
        <taxon>Muroidea</taxon>
        <taxon>Muridae</taxon>
        <taxon>Murinae</taxon>
        <taxon>Mus</taxon>
        <taxon>Mus</taxon>
    </lineage>
</organism>
<evidence type="ECO:0000313" key="2">
    <source>
        <dbReference type="Proteomes" id="UP000515126"/>
    </source>
</evidence>
<reference evidence="3" key="1">
    <citation type="submission" date="2025-08" db="UniProtKB">
        <authorList>
            <consortium name="RefSeq"/>
        </authorList>
    </citation>
    <scope>IDENTIFICATION</scope>
</reference>